<dbReference type="InterPro" id="IPR003439">
    <property type="entry name" value="ABC_transporter-like_ATP-bd"/>
</dbReference>
<gene>
    <name evidence="6" type="ORF">A3A10_02380</name>
</gene>
<proteinExistence type="inferred from homology"/>
<organism evidence="6 7">
    <name type="scientific">Candidatus Tagabacteria bacterium RIFCSPLOWO2_01_FULL_42_9</name>
    <dbReference type="NCBI Taxonomy" id="1802296"/>
    <lineage>
        <taxon>Bacteria</taxon>
        <taxon>Candidatus Tagaibacteriota</taxon>
    </lineage>
</organism>
<protein>
    <recommendedName>
        <fullName evidence="5">ABC transporter domain-containing protein</fullName>
    </recommendedName>
</protein>
<dbReference type="InterPro" id="IPR050153">
    <property type="entry name" value="Metal_Ion_Import_ABC"/>
</dbReference>
<dbReference type="Proteomes" id="UP000178116">
    <property type="component" value="Unassembled WGS sequence"/>
</dbReference>
<sequence>MSEENILSVKNLTVAFGGHSVLSDVSFEVKKGDIFVIIGPNGAGKSVLFRALLGLIPYQGEIKWRENARIGYVPQRFNISYDFPLTVEEFLQLAPPKNTQEALFRVLKFVGFERDEHHIERHILNRRIGLLSSGELQRILIAAAILDKPDVLLFDEPTSGVDIGSEEGIYKRLKKLNQEENFTLLLISHDLSVTHKWATKVLCLNSKAVCSGEPHIAITPDILTELYGKEKAFYKHNHEASAPEN</sequence>
<accession>A0A1G2LXA3</accession>
<dbReference type="InterPro" id="IPR017871">
    <property type="entry name" value="ABC_transporter-like_CS"/>
</dbReference>
<dbReference type="Gene3D" id="3.40.50.300">
    <property type="entry name" value="P-loop containing nucleotide triphosphate hydrolases"/>
    <property type="match status" value="1"/>
</dbReference>
<dbReference type="EMBL" id="MHRA01000020">
    <property type="protein sequence ID" value="OHA15502.1"/>
    <property type="molecule type" value="Genomic_DNA"/>
</dbReference>
<comment type="caution">
    <text evidence="6">The sequence shown here is derived from an EMBL/GenBank/DDBJ whole genome shotgun (WGS) entry which is preliminary data.</text>
</comment>
<dbReference type="SMART" id="SM00382">
    <property type="entry name" value="AAA"/>
    <property type="match status" value="1"/>
</dbReference>
<dbReference type="PANTHER" id="PTHR42734:SF17">
    <property type="entry name" value="METAL TRANSPORT SYSTEM ATP-BINDING PROTEIN TM_0124-RELATED"/>
    <property type="match status" value="1"/>
</dbReference>
<keyword evidence="2" id="KW-0813">Transport</keyword>
<dbReference type="PROSITE" id="PS50893">
    <property type="entry name" value="ABC_TRANSPORTER_2"/>
    <property type="match status" value="1"/>
</dbReference>
<evidence type="ECO:0000256" key="3">
    <source>
        <dbReference type="ARBA" id="ARBA00022741"/>
    </source>
</evidence>
<dbReference type="GO" id="GO:0005524">
    <property type="term" value="F:ATP binding"/>
    <property type="evidence" value="ECO:0007669"/>
    <property type="project" value="UniProtKB-KW"/>
</dbReference>
<dbReference type="SUPFAM" id="SSF52540">
    <property type="entry name" value="P-loop containing nucleoside triphosphate hydrolases"/>
    <property type="match status" value="1"/>
</dbReference>
<name>A0A1G2LXA3_9BACT</name>
<dbReference type="InterPro" id="IPR027417">
    <property type="entry name" value="P-loop_NTPase"/>
</dbReference>
<evidence type="ECO:0000256" key="4">
    <source>
        <dbReference type="ARBA" id="ARBA00022840"/>
    </source>
</evidence>
<dbReference type="AlphaFoldDB" id="A0A1G2LXA3"/>
<dbReference type="InterPro" id="IPR003593">
    <property type="entry name" value="AAA+_ATPase"/>
</dbReference>
<dbReference type="PANTHER" id="PTHR42734">
    <property type="entry name" value="METAL TRANSPORT SYSTEM ATP-BINDING PROTEIN TM_0124-RELATED"/>
    <property type="match status" value="1"/>
</dbReference>
<evidence type="ECO:0000256" key="1">
    <source>
        <dbReference type="ARBA" id="ARBA00005417"/>
    </source>
</evidence>
<keyword evidence="3" id="KW-0547">Nucleotide-binding</keyword>
<dbReference type="Pfam" id="PF00005">
    <property type="entry name" value="ABC_tran"/>
    <property type="match status" value="1"/>
</dbReference>
<evidence type="ECO:0000313" key="6">
    <source>
        <dbReference type="EMBL" id="OHA15502.1"/>
    </source>
</evidence>
<keyword evidence="4" id="KW-0067">ATP-binding</keyword>
<evidence type="ECO:0000313" key="7">
    <source>
        <dbReference type="Proteomes" id="UP000178116"/>
    </source>
</evidence>
<evidence type="ECO:0000256" key="2">
    <source>
        <dbReference type="ARBA" id="ARBA00022448"/>
    </source>
</evidence>
<evidence type="ECO:0000259" key="5">
    <source>
        <dbReference type="PROSITE" id="PS50893"/>
    </source>
</evidence>
<comment type="similarity">
    <text evidence="1">Belongs to the ABC transporter superfamily.</text>
</comment>
<feature type="domain" description="ABC transporter" evidence="5">
    <location>
        <begin position="7"/>
        <end position="231"/>
    </location>
</feature>
<dbReference type="GO" id="GO:0016887">
    <property type="term" value="F:ATP hydrolysis activity"/>
    <property type="evidence" value="ECO:0007669"/>
    <property type="project" value="InterPro"/>
</dbReference>
<reference evidence="6 7" key="1">
    <citation type="journal article" date="2016" name="Nat. Commun.">
        <title>Thousands of microbial genomes shed light on interconnected biogeochemical processes in an aquifer system.</title>
        <authorList>
            <person name="Anantharaman K."/>
            <person name="Brown C.T."/>
            <person name="Hug L.A."/>
            <person name="Sharon I."/>
            <person name="Castelle C.J."/>
            <person name="Probst A.J."/>
            <person name="Thomas B.C."/>
            <person name="Singh A."/>
            <person name="Wilkins M.J."/>
            <person name="Karaoz U."/>
            <person name="Brodie E.L."/>
            <person name="Williams K.H."/>
            <person name="Hubbard S.S."/>
            <person name="Banfield J.F."/>
        </authorList>
    </citation>
    <scope>NUCLEOTIDE SEQUENCE [LARGE SCALE GENOMIC DNA]</scope>
</reference>
<dbReference type="PROSITE" id="PS00211">
    <property type="entry name" value="ABC_TRANSPORTER_1"/>
    <property type="match status" value="1"/>
</dbReference>